<dbReference type="AlphaFoldDB" id="A0A2W2BGC1"/>
<comment type="caution">
    <text evidence="2">The sequence shown here is derived from an EMBL/GenBank/DDBJ whole genome shotgun (WGS) entry which is preliminary data.</text>
</comment>
<accession>A0A2W2BGC1</accession>
<reference evidence="2 3" key="1">
    <citation type="submission" date="2018-01" db="EMBL/GenBank/DDBJ databases">
        <title>Draft genome sequence of Jiangella sp. GTF31.</title>
        <authorList>
            <person name="Sahin N."/>
            <person name="Ay H."/>
            <person name="Saygin H."/>
        </authorList>
    </citation>
    <scope>NUCLEOTIDE SEQUENCE [LARGE SCALE GENOMIC DNA]</scope>
    <source>
        <strain evidence="2 3">GTF31</strain>
    </source>
</reference>
<proteinExistence type="predicted"/>
<dbReference type="Gene3D" id="1.10.10.60">
    <property type="entry name" value="Homeodomain-like"/>
    <property type="match status" value="1"/>
</dbReference>
<dbReference type="Proteomes" id="UP000248764">
    <property type="component" value="Unassembled WGS sequence"/>
</dbReference>
<evidence type="ECO:0000256" key="1">
    <source>
        <dbReference type="SAM" id="MobiDB-lite"/>
    </source>
</evidence>
<organism evidence="2 3">
    <name type="scientific">Jiangella anatolica</name>
    <dbReference type="NCBI Taxonomy" id="2670374"/>
    <lineage>
        <taxon>Bacteria</taxon>
        <taxon>Bacillati</taxon>
        <taxon>Actinomycetota</taxon>
        <taxon>Actinomycetes</taxon>
        <taxon>Jiangellales</taxon>
        <taxon>Jiangellaceae</taxon>
        <taxon>Jiangella</taxon>
    </lineage>
</organism>
<gene>
    <name evidence="2" type="ORF">C1I92_31790</name>
</gene>
<dbReference type="RefSeq" id="WP_111258641.1">
    <property type="nucleotide sequence ID" value="NZ_POTW01000150.1"/>
</dbReference>
<protein>
    <submittedName>
        <fullName evidence="2">Uncharacterized protein</fullName>
    </submittedName>
</protein>
<feature type="region of interest" description="Disordered" evidence="1">
    <location>
        <begin position="121"/>
        <end position="141"/>
    </location>
</feature>
<sequence length="141" mass="15853">MLDGWKVARMMRLIVQGGDYLDLDADVMTFDDGALVLWRRGAEVGRQQIGRVSAVELGHSVQKSEEAPAAPSYKLTKIRRDHPKAYARWTAEEEEVLARLHGEGRSISDIARTMQRQPGGIRSRLERLGLQTPEVERESIG</sequence>
<evidence type="ECO:0000313" key="3">
    <source>
        <dbReference type="Proteomes" id="UP000248764"/>
    </source>
</evidence>
<keyword evidence="3" id="KW-1185">Reference proteome</keyword>
<evidence type="ECO:0000313" key="2">
    <source>
        <dbReference type="EMBL" id="PZF79318.1"/>
    </source>
</evidence>
<dbReference type="EMBL" id="POTW01000150">
    <property type="protein sequence ID" value="PZF79318.1"/>
    <property type="molecule type" value="Genomic_DNA"/>
</dbReference>
<name>A0A2W2BGC1_9ACTN</name>